<feature type="compositionally biased region" description="Low complexity" evidence="2">
    <location>
        <begin position="103"/>
        <end position="117"/>
    </location>
</feature>
<dbReference type="PROSITE" id="PS00615">
    <property type="entry name" value="C_TYPE_LECTIN_1"/>
    <property type="match status" value="1"/>
</dbReference>
<evidence type="ECO:0000259" key="3">
    <source>
        <dbReference type="PROSITE" id="PS50041"/>
    </source>
</evidence>
<feature type="compositionally biased region" description="Low complexity" evidence="2">
    <location>
        <begin position="20"/>
        <end position="29"/>
    </location>
</feature>
<dbReference type="InterPro" id="IPR016187">
    <property type="entry name" value="CTDL_fold"/>
</dbReference>
<keyword evidence="1" id="KW-1015">Disulfide bond</keyword>
<feature type="region of interest" description="Disordered" evidence="2">
    <location>
        <begin position="1"/>
        <end position="60"/>
    </location>
</feature>
<feature type="domain" description="C-type lectin" evidence="3">
    <location>
        <begin position="144"/>
        <end position="265"/>
    </location>
</feature>
<dbReference type="EMBL" id="VCGU01000010">
    <property type="protein sequence ID" value="TRY68768.1"/>
    <property type="molecule type" value="Genomic_DNA"/>
</dbReference>
<proteinExistence type="predicted"/>
<gene>
    <name evidence="4" type="ORF">TCAL_11654</name>
</gene>
<dbReference type="PANTHER" id="PTHR45710">
    <property type="entry name" value="C-TYPE LECTIN DOMAIN-CONTAINING PROTEIN 180"/>
    <property type="match status" value="1"/>
</dbReference>
<reference evidence="4 5" key="1">
    <citation type="journal article" date="2018" name="Nat. Ecol. Evol.">
        <title>Genomic signatures of mitonuclear coevolution across populations of Tigriopus californicus.</title>
        <authorList>
            <person name="Barreto F.S."/>
            <person name="Watson E.T."/>
            <person name="Lima T.G."/>
            <person name="Willett C.S."/>
            <person name="Edmands S."/>
            <person name="Li W."/>
            <person name="Burton R.S."/>
        </authorList>
    </citation>
    <scope>NUCLEOTIDE SEQUENCE [LARGE SCALE GENOMIC DNA]</scope>
    <source>
        <strain evidence="4 5">San Diego</strain>
    </source>
</reference>
<keyword evidence="5" id="KW-1185">Reference proteome</keyword>
<feature type="region of interest" description="Disordered" evidence="2">
    <location>
        <begin position="95"/>
        <end position="117"/>
    </location>
</feature>
<dbReference type="STRING" id="6832.A0A553NTL9"/>
<sequence>MGVLRKQRPHYDLEEEDDANNNNNNNNHINIHEDDDDQKRPEPVETSSGQRRITQSRRSHPSNTWRRTVILVNLVVALNIQGSFVDCGQVIGNGRNGSHRRGNSISDGSSSSNSDSGVYRINTDLTAPPFENESSLCPIAFHEIGGKCYFYGYFKLNWFRAMEFCHSFGQSVSLACIENTEENDSLKQWLEKHGDHTTGVWVGGSDNGHPGKWAWFPTGQLIRQFNWGPSQPSGDDQHCMYIVGGFMGYQWADFHCSFEMTFLCEYEVNPQMAWRKRRMNDDKAFGKNHQPRTNDSQASDYLSELSEHIKEFQKQAQEEQEFSTFPNLRASDLVTTVKAVDTTETEKFPVYITPLSRLANLLVTSRTPLDRLRTKVTPPVPVMVSSGPIIHHENSVVISPPNALTNHHLPSHTTITTTTTTWRPKLPTLSNNVFSFKDKTRYPAVQQNGPLDLQDKQKAWKIYDLIKQKILSG</sequence>
<dbReference type="SUPFAM" id="SSF56436">
    <property type="entry name" value="C-type lectin-like"/>
    <property type="match status" value="1"/>
</dbReference>
<dbReference type="InterPro" id="IPR001304">
    <property type="entry name" value="C-type_lectin-like"/>
</dbReference>
<accession>A0A553NTL9</accession>
<name>A0A553NTL9_TIGCA</name>
<dbReference type="PANTHER" id="PTHR45710:SF26">
    <property type="entry name" value="RH26557P"/>
    <property type="match status" value="1"/>
</dbReference>
<dbReference type="CDD" id="cd00037">
    <property type="entry name" value="CLECT"/>
    <property type="match status" value="1"/>
</dbReference>
<dbReference type="PROSITE" id="PS50041">
    <property type="entry name" value="C_TYPE_LECTIN_2"/>
    <property type="match status" value="1"/>
</dbReference>
<dbReference type="InterPro" id="IPR016186">
    <property type="entry name" value="C-type_lectin-like/link_sf"/>
</dbReference>
<dbReference type="SMART" id="SM00034">
    <property type="entry name" value="CLECT"/>
    <property type="match status" value="1"/>
</dbReference>
<dbReference type="Proteomes" id="UP000318571">
    <property type="component" value="Chromosome 1"/>
</dbReference>
<evidence type="ECO:0000256" key="1">
    <source>
        <dbReference type="ARBA" id="ARBA00023157"/>
    </source>
</evidence>
<comment type="caution">
    <text evidence="4">The sequence shown here is derived from an EMBL/GenBank/DDBJ whole genome shotgun (WGS) entry which is preliminary data.</text>
</comment>
<organism evidence="4 5">
    <name type="scientific">Tigriopus californicus</name>
    <name type="common">Marine copepod</name>
    <dbReference type="NCBI Taxonomy" id="6832"/>
    <lineage>
        <taxon>Eukaryota</taxon>
        <taxon>Metazoa</taxon>
        <taxon>Ecdysozoa</taxon>
        <taxon>Arthropoda</taxon>
        <taxon>Crustacea</taxon>
        <taxon>Multicrustacea</taxon>
        <taxon>Hexanauplia</taxon>
        <taxon>Copepoda</taxon>
        <taxon>Harpacticoida</taxon>
        <taxon>Harpacticidae</taxon>
        <taxon>Tigriopus</taxon>
    </lineage>
</organism>
<protein>
    <recommendedName>
        <fullName evidence="3">C-type lectin domain-containing protein</fullName>
    </recommendedName>
</protein>
<dbReference type="Gene3D" id="3.10.100.10">
    <property type="entry name" value="Mannose-Binding Protein A, subunit A"/>
    <property type="match status" value="1"/>
</dbReference>
<evidence type="ECO:0000313" key="4">
    <source>
        <dbReference type="EMBL" id="TRY68768.1"/>
    </source>
</evidence>
<evidence type="ECO:0000313" key="5">
    <source>
        <dbReference type="Proteomes" id="UP000318571"/>
    </source>
</evidence>
<evidence type="ECO:0000256" key="2">
    <source>
        <dbReference type="SAM" id="MobiDB-lite"/>
    </source>
</evidence>
<dbReference type="InterPro" id="IPR018378">
    <property type="entry name" value="C-type_lectin_CS"/>
</dbReference>
<dbReference type="AlphaFoldDB" id="A0A553NTL9"/>
<dbReference type="InterPro" id="IPR050828">
    <property type="entry name" value="C-type_lectin/matrix_domain"/>
</dbReference>
<dbReference type="Pfam" id="PF00059">
    <property type="entry name" value="Lectin_C"/>
    <property type="match status" value="1"/>
</dbReference>